<dbReference type="Proteomes" id="UP000193719">
    <property type="component" value="Unassembled WGS sequence"/>
</dbReference>
<comment type="caution">
    <text evidence="1">The sequence shown here is derived from an EMBL/GenBank/DDBJ whole genome shotgun (WGS) entry which is preliminary data.</text>
</comment>
<dbReference type="EMBL" id="MCFH01000020">
    <property type="protein sequence ID" value="ORX50667.1"/>
    <property type="molecule type" value="Genomic_DNA"/>
</dbReference>
<dbReference type="OrthoDB" id="10279696at2759"/>
<accession>A0A1Y1VAX8</accession>
<proteinExistence type="predicted"/>
<sequence length="67" mass="7902">MRVDFSTLQQYQNRAINVVIETSSFDPISNRIHDSVNQRRNKISCGNKSECDCGYFLYYYCLSQHED</sequence>
<feature type="non-terminal residue" evidence="1">
    <location>
        <position position="67"/>
    </location>
</feature>
<evidence type="ECO:0000313" key="1">
    <source>
        <dbReference type="EMBL" id="ORX50667.1"/>
    </source>
</evidence>
<reference evidence="1 2" key="1">
    <citation type="submission" date="2016-08" db="EMBL/GenBank/DDBJ databases">
        <title>Genomes of anaerobic fungi encode conserved fungal cellulosomes for biomass hydrolysis.</title>
        <authorList>
            <consortium name="DOE Joint Genome Institute"/>
            <person name="Haitjema C.H."/>
            <person name="Gilmore S.P."/>
            <person name="Henske J.K."/>
            <person name="Solomon K.V."/>
            <person name="De Groot R."/>
            <person name="Kuo A."/>
            <person name="Mondo S.J."/>
            <person name="Salamov A.A."/>
            <person name="Labutti K."/>
            <person name="Zhao Z."/>
            <person name="Chiniquy J."/>
            <person name="Barry K."/>
            <person name="Brewer H.M."/>
            <person name="Purvine S.O."/>
            <person name="Wright A.T."/>
            <person name="Boxma B."/>
            <person name="Van Alen T."/>
            <person name="Hackstein J.H."/>
            <person name="Baker S.E."/>
            <person name="Grigoriev I.V."/>
            <person name="O'Malley M.A."/>
        </authorList>
    </citation>
    <scope>NUCLEOTIDE SEQUENCE [LARGE SCALE GENOMIC DNA]</scope>
    <source>
        <strain evidence="2">finn</strain>
    </source>
</reference>
<organism evidence="1 2">
    <name type="scientific">Piromyces finnis</name>
    <dbReference type="NCBI Taxonomy" id="1754191"/>
    <lineage>
        <taxon>Eukaryota</taxon>
        <taxon>Fungi</taxon>
        <taxon>Fungi incertae sedis</taxon>
        <taxon>Chytridiomycota</taxon>
        <taxon>Chytridiomycota incertae sedis</taxon>
        <taxon>Neocallimastigomycetes</taxon>
        <taxon>Neocallimastigales</taxon>
        <taxon>Neocallimastigaceae</taxon>
        <taxon>Piromyces</taxon>
    </lineage>
</organism>
<protein>
    <submittedName>
        <fullName evidence="1">Uncharacterized protein</fullName>
    </submittedName>
</protein>
<reference evidence="1 2" key="2">
    <citation type="submission" date="2016-08" db="EMBL/GenBank/DDBJ databases">
        <title>Pervasive Adenine N6-methylation of Active Genes in Fungi.</title>
        <authorList>
            <consortium name="DOE Joint Genome Institute"/>
            <person name="Mondo S.J."/>
            <person name="Dannebaum R.O."/>
            <person name="Kuo R.C."/>
            <person name="Labutti K."/>
            <person name="Haridas S."/>
            <person name="Kuo A."/>
            <person name="Salamov A."/>
            <person name="Ahrendt S.R."/>
            <person name="Lipzen A."/>
            <person name="Sullivan W."/>
            <person name="Andreopoulos W.B."/>
            <person name="Clum A."/>
            <person name="Lindquist E."/>
            <person name="Daum C."/>
            <person name="Ramamoorthy G.K."/>
            <person name="Gryganskyi A."/>
            <person name="Culley D."/>
            <person name="Magnuson J.K."/>
            <person name="James T.Y."/>
            <person name="O'Malley M.A."/>
            <person name="Stajich J.E."/>
            <person name="Spatafora J.W."/>
            <person name="Visel A."/>
            <person name="Grigoriev I.V."/>
        </authorList>
    </citation>
    <scope>NUCLEOTIDE SEQUENCE [LARGE SCALE GENOMIC DNA]</scope>
    <source>
        <strain evidence="2">finn</strain>
    </source>
</reference>
<gene>
    <name evidence="1" type="ORF">BCR36DRAFT_259281</name>
</gene>
<keyword evidence="2" id="KW-1185">Reference proteome</keyword>
<name>A0A1Y1VAX8_9FUNG</name>
<dbReference type="AlphaFoldDB" id="A0A1Y1VAX8"/>
<evidence type="ECO:0000313" key="2">
    <source>
        <dbReference type="Proteomes" id="UP000193719"/>
    </source>
</evidence>